<dbReference type="Pfam" id="PF00135">
    <property type="entry name" value="COesterase"/>
    <property type="match status" value="1"/>
</dbReference>
<proteinExistence type="inferred from homology"/>
<accession>A0ABW4N0I5</accession>
<name>A0ABW4N0I5_9CAUL</name>
<dbReference type="InterPro" id="IPR002018">
    <property type="entry name" value="CarbesteraseB"/>
</dbReference>
<protein>
    <recommendedName>
        <fullName evidence="3">Carboxylic ester hydrolase</fullName>
        <ecNumber evidence="3">3.1.1.-</ecNumber>
    </recommendedName>
</protein>
<evidence type="ECO:0000256" key="1">
    <source>
        <dbReference type="ARBA" id="ARBA00005964"/>
    </source>
</evidence>
<evidence type="ECO:0000313" key="6">
    <source>
        <dbReference type="Proteomes" id="UP001597237"/>
    </source>
</evidence>
<reference evidence="6" key="1">
    <citation type="journal article" date="2019" name="Int. J. Syst. Evol. Microbiol.">
        <title>The Global Catalogue of Microorganisms (GCM) 10K type strain sequencing project: providing services to taxonomists for standard genome sequencing and annotation.</title>
        <authorList>
            <consortium name="The Broad Institute Genomics Platform"/>
            <consortium name="The Broad Institute Genome Sequencing Center for Infectious Disease"/>
            <person name="Wu L."/>
            <person name="Ma J."/>
        </authorList>
    </citation>
    <scope>NUCLEOTIDE SEQUENCE [LARGE SCALE GENOMIC DNA]</scope>
    <source>
        <strain evidence="6">DFY28</strain>
    </source>
</reference>
<dbReference type="InterPro" id="IPR006311">
    <property type="entry name" value="TAT_signal"/>
</dbReference>
<evidence type="ECO:0000313" key="5">
    <source>
        <dbReference type="EMBL" id="MFD1783263.1"/>
    </source>
</evidence>
<evidence type="ECO:0000256" key="2">
    <source>
        <dbReference type="ARBA" id="ARBA00022801"/>
    </source>
</evidence>
<organism evidence="5 6">
    <name type="scientific">Phenylobacterium terrae</name>
    <dbReference type="NCBI Taxonomy" id="2665495"/>
    <lineage>
        <taxon>Bacteria</taxon>
        <taxon>Pseudomonadati</taxon>
        <taxon>Pseudomonadota</taxon>
        <taxon>Alphaproteobacteria</taxon>
        <taxon>Caulobacterales</taxon>
        <taxon>Caulobacteraceae</taxon>
        <taxon>Phenylobacterium</taxon>
    </lineage>
</organism>
<keyword evidence="6" id="KW-1185">Reference proteome</keyword>
<dbReference type="PANTHER" id="PTHR11559">
    <property type="entry name" value="CARBOXYLESTERASE"/>
    <property type="match status" value="1"/>
</dbReference>
<dbReference type="EMBL" id="JBHUEY010000001">
    <property type="protein sequence ID" value="MFD1783263.1"/>
    <property type="molecule type" value="Genomic_DNA"/>
</dbReference>
<dbReference type="Proteomes" id="UP001597237">
    <property type="component" value="Unassembled WGS sequence"/>
</dbReference>
<gene>
    <name evidence="5" type="ORF">ACFSC0_07640</name>
</gene>
<feature type="domain" description="Carboxylesterase type B" evidence="4">
    <location>
        <begin position="37"/>
        <end position="527"/>
    </location>
</feature>
<sequence>MNAHLQRRQLLGAAAGLGLTSLAGRALGHTPATALTPAVKTTNGPVIGLVEGGVQTFRGLRYGAPPVGELRWAPPARPAPWTEPALAARYGPSAIQLSSGGSAVRYPGAIGPALDQLMGSREDIVRQSEDCLFLNVWTPALDARGRPVMVWFHGGGYNYGSGSWATYDGANLARNHDVVVVTVNHRLNAFGYLHLAELGGHPASGNAGMLDLVLVLEWVRDNIAAFGGDPGNVTVFGQSGGGSKTSMTLAMPAADKLRHKAIIQSGPGIRAGDPDRATEQARTVMRTLGVSDIKALREVPYDRILAAARNQENPGGMGGLRWGPVIEASSIPAHPFEPVANPLARDIPLMVGVTSDEQTMYNVGFDWWGKQTEAELLGRLKPLYGERAEALIAAARKRYPNDNPSYLFTDITSKGPFISSVTLAERKAAQPAPVYMFIFEWGAPVEGGMLRSPHTMELPFVFDNVDKGPLLLGDAPATKALGRAVSTAWTSFARTGNPNAARSGLPRWPAYEPARRATMVFNTRSRVELDPYSEFRALMPASNRAL</sequence>
<dbReference type="Gene3D" id="3.40.50.1820">
    <property type="entry name" value="alpha/beta hydrolase"/>
    <property type="match status" value="1"/>
</dbReference>
<dbReference type="SUPFAM" id="SSF53474">
    <property type="entry name" value="alpha/beta-Hydrolases"/>
    <property type="match status" value="1"/>
</dbReference>
<comment type="caution">
    <text evidence="5">The sequence shown here is derived from an EMBL/GenBank/DDBJ whole genome shotgun (WGS) entry which is preliminary data.</text>
</comment>
<comment type="similarity">
    <text evidence="1 3">Belongs to the type-B carboxylesterase/lipase family.</text>
</comment>
<dbReference type="PROSITE" id="PS00122">
    <property type="entry name" value="CARBOXYLESTERASE_B_1"/>
    <property type="match status" value="1"/>
</dbReference>
<dbReference type="PROSITE" id="PS00941">
    <property type="entry name" value="CARBOXYLESTERASE_B_2"/>
    <property type="match status" value="1"/>
</dbReference>
<dbReference type="InterPro" id="IPR019826">
    <property type="entry name" value="Carboxylesterase_B_AS"/>
</dbReference>
<dbReference type="RefSeq" id="WP_377284407.1">
    <property type="nucleotide sequence ID" value="NZ_JBHRSI010000015.1"/>
</dbReference>
<dbReference type="InterPro" id="IPR019819">
    <property type="entry name" value="Carboxylesterase_B_CS"/>
</dbReference>
<evidence type="ECO:0000256" key="3">
    <source>
        <dbReference type="RuleBase" id="RU361235"/>
    </source>
</evidence>
<evidence type="ECO:0000259" key="4">
    <source>
        <dbReference type="Pfam" id="PF00135"/>
    </source>
</evidence>
<dbReference type="PROSITE" id="PS51318">
    <property type="entry name" value="TAT"/>
    <property type="match status" value="1"/>
</dbReference>
<dbReference type="InterPro" id="IPR029058">
    <property type="entry name" value="AB_hydrolase_fold"/>
</dbReference>
<dbReference type="InterPro" id="IPR050309">
    <property type="entry name" value="Type-B_Carboxylest/Lipase"/>
</dbReference>
<keyword evidence="2 3" id="KW-0378">Hydrolase</keyword>
<dbReference type="EC" id="3.1.1.-" evidence="3"/>